<feature type="region of interest" description="Disordered" evidence="1">
    <location>
        <begin position="87"/>
        <end position="121"/>
    </location>
</feature>
<feature type="compositionally biased region" description="Basic and acidic residues" evidence="1">
    <location>
        <begin position="98"/>
        <end position="118"/>
    </location>
</feature>
<organism evidence="2">
    <name type="scientific">uncultured Ramlibacter sp</name>
    <dbReference type="NCBI Taxonomy" id="260755"/>
    <lineage>
        <taxon>Bacteria</taxon>
        <taxon>Pseudomonadati</taxon>
        <taxon>Pseudomonadota</taxon>
        <taxon>Betaproteobacteria</taxon>
        <taxon>Burkholderiales</taxon>
        <taxon>Comamonadaceae</taxon>
        <taxon>Ramlibacter</taxon>
        <taxon>environmental samples</taxon>
    </lineage>
</organism>
<dbReference type="EMBL" id="CADCUX010000488">
    <property type="protein sequence ID" value="CAA9425455.1"/>
    <property type="molecule type" value="Genomic_DNA"/>
</dbReference>
<feature type="region of interest" description="Disordered" evidence="1">
    <location>
        <begin position="1"/>
        <end position="37"/>
    </location>
</feature>
<evidence type="ECO:0000313" key="2">
    <source>
        <dbReference type="EMBL" id="CAA9425455.1"/>
    </source>
</evidence>
<feature type="non-terminal residue" evidence="2">
    <location>
        <position position="1"/>
    </location>
</feature>
<reference evidence="2" key="1">
    <citation type="submission" date="2020-02" db="EMBL/GenBank/DDBJ databases">
        <authorList>
            <person name="Meier V. D."/>
        </authorList>
    </citation>
    <scope>NUCLEOTIDE SEQUENCE</scope>
    <source>
        <strain evidence="2">AVDCRST_MAG51</strain>
    </source>
</reference>
<feature type="compositionally biased region" description="Basic residues" evidence="1">
    <location>
        <begin position="28"/>
        <end position="37"/>
    </location>
</feature>
<feature type="region of interest" description="Disordered" evidence="1">
    <location>
        <begin position="143"/>
        <end position="224"/>
    </location>
</feature>
<feature type="compositionally biased region" description="Basic and acidic residues" evidence="1">
    <location>
        <begin position="11"/>
        <end position="27"/>
    </location>
</feature>
<sequence>GGGSPPGARRTGKDAHGPIRQRPLRDPRPRRRAPACRRHLRAAAGRAQAAVEVRRRQVAGRWRRELLRGGAGHQVRRARAPTHAVLDGAGRRGLSPVARRDVHEPQRAGRAGRRDRGHLLRRGVRRGGGVRRCRVARRFHHAVRRADAGRHHAGAARPAGGGRGQPDGAPLRRRRTGRRGGRDRQAVLPALRRPGEFAGDRQAPSRQRRRSRPRRRKAPQALAL</sequence>
<protein>
    <submittedName>
        <fullName evidence="2">Uncharacterized protein</fullName>
    </submittedName>
</protein>
<evidence type="ECO:0000256" key="1">
    <source>
        <dbReference type="SAM" id="MobiDB-lite"/>
    </source>
</evidence>
<feature type="compositionally biased region" description="Basic residues" evidence="1">
    <location>
        <begin position="206"/>
        <end position="218"/>
    </location>
</feature>
<feature type="non-terminal residue" evidence="2">
    <location>
        <position position="224"/>
    </location>
</feature>
<gene>
    <name evidence="2" type="ORF">AVDCRST_MAG51-2296</name>
</gene>
<name>A0A6J4PWF0_9BURK</name>
<accession>A0A6J4PWF0</accession>
<dbReference type="AlphaFoldDB" id="A0A6J4PWF0"/>
<proteinExistence type="predicted"/>